<keyword evidence="2" id="KW-1185">Reference proteome</keyword>
<name>A0A8B7S7V7_HIPAR</name>
<accession>A0A8B7S7V7</accession>
<organism evidence="2 3">
    <name type="scientific">Hipposideros armiger</name>
    <name type="common">Great Himalayan leaf-nosed bat</name>
    <dbReference type="NCBI Taxonomy" id="186990"/>
    <lineage>
        <taxon>Eukaryota</taxon>
        <taxon>Metazoa</taxon>
        <taxon>Chordata</taxon>
        <taxon>Craniata</taxon>
        <taxon>Vertebrata</taxon>
        <taxon>Euteleostomi</taxon>
        <taxon>Mammalia</taxon>
        <taxon>Eutheria</taxon>
        <taxon>Laurasiatheria</taxon>
        <taxon>Chiroptera</taxon>
        <taxon>Yinpterochiroptera</taxon>
        <taxon>Rhinolophoidea</taxon>
        <taxon>Hipposideridae</taxon>
        <taxon>Hipposideros</taxon>
    </lineage>
</organism>
<dbReference type="RefSeq" id="XP_019509401.1">
    <property type="nucleotide sequence ID" value="XM_019653856.1"/>
</dbReference>
<dbReference type="KEGG" id="hai:109388822"/>
<feature type="region of interest" description="Disordered" evidence="1">
    <location>
        <begin position="57"/>
        <end position="81"/>
    </location>
</feature>
<gene>
    <name evidence="3" type="primary">LOC109388822</name>
</gene>
<evidence type="ECO:0000313" key="2">
    <source>
        <dbReference type="Proteomes" id="UP000694851"/>
    </source>
</evidence>
<dbReference type="GeneID" id="109388822"/>
<dbReference type="AlphaFoldDB" id="A0A8B7S7V7"/>
<dbReference type="Proteomes" id="UP000694851">
    <property type="component" value="Unplaced"/>
</dbReference>
<sequence length="97" mass="10164">MNTLPQVLAEQYLIEIAKDYNGPYKSKAAIMAEAPADRISVEFTKDVKNAAFANRSGTVAGRGDSLGASPISAPGPLPVPSPVPCFSSLPPEIQAYS</sequence>
<reference evidence="3" key="1">
    <citation type="submission" date="2025-08" db="UniProtKB">
        <authorList>
            <consortium name="RefSeq"/>
        </authorList>
    </citation>
    <scope>IDENTIFICATION</scope>
    <source>
        <tissue evidence="3">Muscle</tissue>
    </source>
</reference>
<proteinExistence type="predicted"/>
<evidence type="ECO:0000313" key="3">
    <source>
        <dbReference type="RefSeq" id="XP_019509401.1"/>
    </source>
</evidence>
<evidence type="ECO:0000256" key="1">
    <source>
        <dbReference type="SAM" id="MobiDB-lite"/>
    </source>
</evidence>
<protein>
    <submittedName>
        <fullName evidence="3">IST1 homolog</fullName>
    </submittedName>
</protein>